<sequence>MLGQFAALTLLLGFIGSGVHVTWANLADTECGYFSEEHLLEKDSFIGPTEHPWVARIVFTKGIKIDNADDCLGVLISKRIVLAPAHCFVQFNGEAQAFSVHLGVYNKSAAVGTLICEQDGFCVRPAQEIRLTEVAIHPEYDSRTLKNSLAVLTLEQDAKLYKSVMPICMPPPHLANETLVAQTFLVAGLRKWQDLRQMSWVNTLSRSFCQSKFGTLLTSSTTVCGYQTNSDVFIIGAPLVGMQAKEQVTQNFYLVGLLIDWRKDTDRTMSSFLAIRNYLDFIYENSDSLIVRY</sequence>
<accession>A0A6P4F8U8</accession>
<dbReference type="SMART" id="SM00020">
    <property type="entry name" value="Tryp_SPc"/>
    <property type="match status" value="1"/>
</dbReference>
<dbReference type="Pfam" id="PF00089">
    <property type="entry name" value="Trypsin"/>
    <property type="match status" value="1"/>
</dbReference>
<proteinExistence type="predicted"/>
<dbReference type="PROSITE" id="PS50240">
    <property type="entry name" value="TRYPSIN_DOM"/>
    <property type="match status" value="1"/>
</dbReference>
<name>A0A6P4F8U8_DRORH</name>
<gene>
    <name evidence="3" type="primary">LOC108047867</name>
</gene>
<dbReference type="SUPFAM" id="SSF50494">
    <property type="entry name" value="Trypsin-like serine proteases"/>
    <property type="match status" value="1"/>
</dbReference>
<dbReference type="AlphaFoldDB" id="A0A6P4F8U8"/>
<dbReference type="InterPro" id="IPR009003">
    <property type="entry name" value="Peptidase_S1_PA"/>
</dbReference>
<evidence type="ECO:0000256" key="1">
    <source>
        <dbReference type="SAM" id="SignalP"/>
    </source>
</evidence>
<dbReference type="GO" id="GO:0004252">
    <property type="term" value="F:serine-type endopeptidase activity"/>
    <property type="evidence" value="ECO:0007669"/>
    <property type="project" value="InterPro"/>
</dbReference>
<dbReference type="RefSeq" id="XP_016983758.1">
    <property type="nucleotide sequence ID" value="XM_017128269.1"/>
</dbReference>
<dbReference type="InterPro" id="IPR051333">
    <property type="entry name" value="CLIP_Serine_Protease"/>
</dbReference>
<reference evidence="3" key="1">
    <citation type="submission" date="2025-08" db="UniProtKB">
        <authorList>
            <consortium name="RefSeq"/>
        </authorList>
    </citation>
    <scope>IDENTIFICATION</scope>
</reference>
<organism evidence="3">
    <name type="scientific">Drosophila rhopaloa</name>
    <name type="common">Fruit fly</name>
    <dbReference type="NCBI Taxonomy" id="1041015"/>
    <lineage>
        <taxon>Eukaryota</taxon>
        <taxon>Metazoa</taxon>
        <taxon>Ecdysozoa</taxon>
        <taxon>Arthropoda</taxon>
        <taxon>Hexapoda</taxon>
        <taxon>Insecta</taxon>
        <taxon>Pterygota</taxon>
        <taxon>Neoptera</taxon>
        <taxon>Endopterygota</taxon>
        <taxon>Diptera</taxon>
        <taxon>Brachycera</taxon>
        <taxon>Muscomorpha</taxon>
        <taxon>Ephydroidea</taxon>
        <taxon>Drosophilidae</taxon>
        <taxon>Drosophila</taxon>
        <taxon>Sophophora</taxon>
    </lineage>
</organism>
<dbReference type="InterPro" id="IPR001254">
    <property type="entry name" value="Trypsin_dom"/>
</dbReference>
<dbReference type="RefSeq" id="XP_016983758.2">
    <property type="nucleotide sequence ID" value="XM_017128269.2"/>
</dbReference>
<dbReference type="GO" id="GO:0006508">
    <property type="term" value="P:proteolysis"/>
    <property type="evidence" value="ECO:0007669"/>
    <property type="project" value="InterPro"/>
</dbReference>
<feature type="signal peptide" evidence="1">
    <location>
        <begin position="1"/>
        <end position="24"/>
    </location>
</feature>
<dbReference type="Gene3D" id="2.40.10.10">
    <property type="entry name" value="Trypsin-like serine proteases"/>
    <property type="match status" value="1"/>
</dbReference>
<feature type="domain" description="Peptidase S1" evidence="2">
    <location>
        <begin position="39"/>
        <end position="287"/>
    </location>
</feature>
<evidence type="ECO:0000259" key="2">
    <source>
        <dbReference type="PROSITE" id="PS50240"/>
    </source>
</evidence>
<dbReference type="InterPro" id="IPR043504">
    <property type="entry name" value="Peptidase_S1_PA_chymotrypsin"/>
</dbReference>
<dbReference type="OrthoDB" id="7820396at2759"/>
<feature type="chain" id="PRO_5027717210" evidence="1">
    <location>
        <begin position="25"/>
        <end position="293"/>
    </location>
</feature>
<evidence type="ECO:0000313" key="3">
    <source>
        <dbReference type="RefSeq" id="XP_016983758.1"/>
    </source>
</evidence>
<dbReference type="GeneID" id="108047867"/>
<dbReference type="PANTHER" id="PTHR24260">
    <property type="match status" value="1"/>
</dbReference>
<protein>
    <submittedName>
        <fullName evidence="3">Transmembrane protease serine 9-like</fullName>
    </submittedName>
</protein>
<dbReference type="PANTHER" id="PTHR24260:SF145">
    <property type="entry name" value="FI17609P1-RELATED"/>
    <property type="match status" value="1"/>
</dbReference>
<keyword evidence="1" id="KW-0732">Signal</keyword>